<feature type="region of interest" description="Disordered" evidence="1">
    <location>
        <begin position="478"/>
        <end position="503"/>
    </location>
</feature>
<dbReference type="AlphaFoldDB" id="A0A1F5LIR1"/>
<evidence type="ECO:0000256" key="1">
    <source>
        <dbReference type="SAM" id="MobiDB-lite"/>
    </source>
</evidence>
<sequence length="630" mass="63486">MTSSMRIKMLLLMAVSMVSMGMAAVTDCTSIVKVLLQNPHTGESRVVGDANAIPVPAPNLFGRAVRPGDGWITITTTETSCVPRVASTTTSISTVDPVVVPIVSTPPVISHTSTVTTSFTTAVLETGTVPTTSVAVSTPAPAPTDVITTVVPVVTSTHVSSTTGVSTVSSISTTSKVTATAIGVTTQSGTPMSSSLAAVPATTSTATAKPVTSSHASTAETTSASATSTEVTSSSVTKAVPVPGSTVTGKNTDFVTEPCPTGTELTPAAGKVTGVPVAPAPAPVTTEIVYTITIPCSHTEKCRSTEVYSTSTLVLSNPTGTHISAPASGKVTGIPVPGFTDVAPAPTPVTTEIIFTITVPCSHTEKCRSTEVYSTSTLVFSNPTGTHITAPTAPAVAIVSTPVTSVATDFVTEPCPSGTELAPAPAVTEITVTVDIPCTESTKCVSTQVVTTAISVSVVPVMPIPVTVPTPETTEVPVAAPAPPAVPKKETTKAEQTVPASVPQTTTRVVASAPAPTLDATIPESPPQAKVSAPVPETITTTHPVPVHTTLATVPQPPVPKGSDVPQKVPHNGETQIAAPTVPHPASSAETQAPSAPVFNGASAAGFVDGRLLTMSIFVVLANAAHFVMP</sequence>
<gene>
    <name evidence="3" type="ORF">PENARI_c008G01681</name>
</gene>
<dbReference type="Proteomes" id="UP000177622">
    <property type="component" value="Unassembled WGS sequence"/>
</dbReference>
<keyword evidence="4" id="KW-1185">Reference proteome</keyword>
<reference evidence="3 4" key="1">
    <citation type="journal article" date="2016" name="Sci. Rep.">
        <title>Penicillium arizonense, a new, genome sequenced fungal species, reveals a high chemical diversity in secreted metabolites.</title>
        <authorList>
            <person name="Grijseels S."/>
            <person name="Nielsen J.C."/>
            <person name="Randelovic M."/>
            <person name="Nielsen J."/>
            <person name="Nielsen K.F."/>
            <person name="Workman M."/>
            <person name="Frisvad J.C."/>
        </authorList>
    </citation>
    <scope>NUCLEOTIDE SEQUENCE [LARGE SCALE GENOMIC DNA]</scope>
    <source>
        <strain evidence="3 4">CBS 141311</strain>
    </source>
</reference>
<dbReference type="GeneID" id="34576057"/>
<keyword evidence="2" id="KW-0732">Signal</keyword>
<dbReference type="OrthoDB" id="4369598at2759"/>
<feature type="chain" id="PRO_5009519630" description="Ig-like domain-containing protein" evidence="2">
    <location>
        <begin position="24"/>
        <end position="630"/>
    </location>
</feature>
<feature type="region of interest" description="Disordered" evidence="1">
    <location>
        <begin position="205"/>
        <end position="254"/>
    </location>
</feature>
<proteinExistence type="predicted"/>
<name>A0A1F5LIR1_PENAI</name>
<dbReference type="STRING" id="1835702.A0A1F5LIR1"/>
<dbReference type="RefSeq" id="XP_022488542.1">
    <property type="nucleotide sequence ID" value="XM_022631323.1"/>
</dbReference>
<dbReference type="EMBL" id="LXJU01000008">
    <property type="protein sequence ID" value="OGE53103.1"/>
    <property type="molecule type" value="Genomic_DNA"/>
</dbReference>
<organism evidence="3 4">
    <name type="scientific">Penicillium arizonense</name>
    <dbReference type="NCBI Taxonomy" id="1835702"/>
    <lineage>
        <taxon>Eukaryota</taxon>
        <taxon>Fungi</taxon>
        <taxon>Dikarya</taxon>
        <taxon>Ascomycota</taxon>
        <taxon>Pezizomycotina</taxon>
        <taxon>Eurotiomycetes</taxon>
        <taxon>Eurotiomycetidae</taxon>
        <taxon>Eurotiales</taxon>
        <taxon>Aspergillaceae</taxon>
        <taxon>Penicillium</taxon>
    </lineage>
</organism>
<feature type="compositionally biased region" description="Low complexity" evidence="1">
    <location>
        <begin position="205"/>
        <end position="237"/>
    </location>
</feature>
<feature type="compositionally biased region" description="Polar residues" evidence="1">
    <location>
        <begin position="245"/>
        <end position="254"/>
    </location>
</feature>
<accession>A0A1F5LIR1</accession>
<evidence type="ECO:0000313" key="4">
    <source>
        <dbReference type="Proteomes" id="UP000177622"/>
    </source>
</evidence>
<evidence type="ECO:0000313" key="3">
    <source>
        <dbReference type="EMBL" id="OGE53103.1"/>
    </source>
</evidence>
<comment type="caution">
    <text evidence="3">The sequence shown here is derived from an EMBL/GenBank/DDBJ whole genome shotgun (WGS) entry which is preliminary data.</text>
</comment>
<evidence type="ECO:0000256" key="2">
    <source>
        <dbReference type="SAM" id="SignalP"/>
    </source>
</evidence>
<evidence type="ECO:0008006" key="5">
    <source>
        <dbReference type="Google" id="ProtNLM"/>
    </source>
</evidence>
<feature type="signal peptide" evidence="2">
    <location>
        <begin position="1"/>
        <end position="23"/>
    </location>
</feature>
<protein>
    <recommendedName>
        <fullName evidence="5">Ig-like domain-containing protein</fullName>
    </recommendedName>
</protein>